<name>A0AAW2QHI9_SESRA</name>
<dbReference type="AlphaFoldDB" id="A0AAW2QHI9"/>
<organism evidence="1">
    <name type="scientific">Sesamum radiatum</name>
    <name type="common">Black benniseed</name>
    <dbReference type="NCBI Taxonomy" id="300843"/>
    <lineage>
        <taxon>Eukaryota</taxon>
        <taxon>Viridiplantae</taxon>
        <taxon>Streptophyta</taxon>
        <taxon>Embryophyta</taxon>
        <taxon>Tracheophyta</taxon>
        <taxon>Spermatophyta</taxon>
        <taxon>Magnoliopsida</taxon>
        <taxon>eudicotyledons</taxon>
        <taxon>Gunneridae</taxon>
        <taxon>Pentapetalae</taxon>
        <taxon>asterids</taxon>
        <taxon>lamiids</taxon>
        <taxon>Lamiales</taxon>
        <taxon>Pedaliaceae</taxon>
        <taxon>Sesamum</taxon>
    </lineage>
</organism>
<reference evidence="1" key="1">
    <citation type="submission" date="2020-06" db="EMBL/GenBank/DDBJ databases">
        <authorList>
            <person name="Li T."/>
            <person name="Hu X."/>
            <person name="Zhang T."/>
            <person name="Song X."/>
            <person name="Zhang H."/>
            <person name="Dai N."/>
            <person name="Sheng W."/>
            <person name="Hou X."/>
            <person name="Wei L."/>
        </authorList>
    </citation>
    <scope>NUCLEOTIDE SEQUENCE</scope>
    <source>
        <strain evidence="1">G02</strain>
        <tissue evidence="1">Leaf</tissue>
    </source>
</reference>
<comment type="caution">
    <text evidence="1">The sequence shown here is derived from an EMBL/GenBank/DDBJ whole genome shotgun (WGS) entry which is preliminary data.</text>
</comment>
<evidence type="ECO:0000313" key="1">
    <source>
        <dbReference type="EMBL" id="KAL0367362.1"/>
    </source>
</evidence>
<proteinExistence type="predicted"/>
<protein>
    <submittedName>
        <fullName evidence="1">Uncharacterized protein</fullName>
    </submittedName>
</protein>
<sequence>MTGDQLTARYLDCQFDETIFPILGGEDKEIKTKDIDPRMNDSELEIQRIIHLQSVANRLSDALIDTKKVTESHIPAENVPTPLEVPEAILTQSKASEL</sequence>
<dbReference type="EMBL" id="JACGWJ010000015">
    <property type="protein sequence ID" value="KAL0367362.1"/>
    <property type="molecule type" value="Genomic_DNA"/>
</dbReference>
<gene>
    <name evidence="1" type="ORF">Sradi_3626300</name>
</gene>
<accession>A0AAW2QHI9</accession>
<reference evidence="1" key="2">
    <citation type="journal article" date="2024" name="Plant">
        <title>Genomic evolution and insights into agronomic trait innovations of Sesamum species.</title>
        <authorList>
            <person name="Miao H."/>
            <person name="Wang L."/>
            <person name="Qu L."/>
            <person name="Liu H."/>
            <person name="Sun Y."/>
            <person name="Le M."/>
            <person name="Wang Q."/>
            <person name="Wei S."/>
            <person name="Zheng Y."/>
            <person name="Lin W."/>
            <person name="Duan Y."/>
            <person name="Cao H."/>
            <person name="Xiong S."/>
            <person name="Wang X."/>
            <person name="Wei L."/>
            <person name="Li C."/>
            <person name="Ma Q."/>
            <person name="Ju M."/>
            <person name="Zhao R."/>
            <person name="Li G."/>
            <person name="Mu C."/>
            <person name="Tian Q."/>
            <person name="Mei H."/>
            <person name="Zhang T."/>
            <person name="Gao T."/>
            <person name="Zhang H."/>
        </authorList>
    </citation>
    <scope>NUCLEOTIDE SEQUENCE</scope>
    <source>
        <strain evidence="1">G02</strain>
    </source>
</reference>